<comment type="catalytic activity">
    <reaction evidence="5">
        <text>N-terminal L-methionyl-L-lysyl-[protein] + acetyl-CoA = N-terminal N(alpha)-acetyl-L-methionyl-L-lysyl-[protein] + CoA + H(+)</text>
        <dbReference type="Rhea" id="RHEA:50580"/>
        <dbReference type="Rhea" id="RHEA-COMP:12734"/>
        <dbReference type="Rhea" id="RHEA-COMP:12735"/>
        <dbReference type="ChEBI" id="CHEBI:15378"/>
        <dbReference type="ChEBI" id="CHEBI:57287"/>
        <dbReference type="ChEBI" id="CHEBI:57288"/>
        <dbReference type="ChEBI" id="CHEBI:133406"/>
        <dbReference type="ChEBI" id="CHEBI:133407"/>
        <dbReference type="EC" id="2.3.1.258"/>
    </reaction>
</comment>
<evidence type="ECO:0000313" key="12">
    <source>
        <dbReference type="EMBL" id="EGT39834.1"/>
    </source>
</evidence>
<dbReference type="GO" id="GO:0007064">
    <property type="term" value="P:mitotic sister chromatid cohesion"/>
    <property type="evidence" value="ECO:0007669"/>
    <property type="project" value="TreeGrafter"/>
</dbReference>
<feature type="region of interest" description="Disordered" evidence="10">
    <location>
        <begin position="1"/>
        <end position="21"/>
    </location>
</feature>
<dbReference type="EMBL" id="GL379805">
    <property type="protein sequence ID" value="EGT39834.1"/>
    <property type="molecule type" value="Genomic_DNA"/>
</dbReference>
<evidence type="ECO:0000256" key="7">
    <source>
        <dbReference type="ARBA" id="ARBA00049002"/>
    </source>
</evidence>
<comment type="catalytic activity">
    <reaction evidence="8">
        <text>N-terminal L-methionyl-L-leucyl-[protein] + acetyl-CoA = N-terminal N(alpha)-acetyl-L-methionyl-L-leucyl-[protein] + CoA + H(+)</text>
        <dbReference type="Rhea" id="RHEA:50520"/>
        <dbReference type="Rhea" id="RHEA-COMP:12711"/>
        <dbReference type="Rhea" id="RHEA-COMP:12712"/>
        <dbReference type="ChEBI" id="CHEBI:15378"/>
        <dbReference type="ChEBI" id="CHEBI:57287"/>
        <dbReference type="ChEBI" id="CHEBI:57288"/>
        <dbReference type="ChEBI" id="CHEBI:133377"/>
        <dbReference type="ChEBI" id="CHEBI:133378"/>
        <dbReference type="EC" id="2.3.1.258"/>
    </reaction>
</comment>
<evidence type="ECO:0000256" key="8">
    <source>
        <dbReference type="ARBA" id="ARBA00049103"/>
    </source>
</evidence>
<dbReference type="InterPro" id="IPR000182">
    <property type="entry name" value="GNAT_dom"/>
</dbReference>
<dbReference type="InParanoid" id="G0MPH6"/>
<dbReference type="PANTHER" id="PTHR42919:SF1">
    <property type="entry name" value="N-ACETYLTRANSFERASE DOMAIN-CONTAINING PROTEIN"/>
    <property type="match status" value="1"/>
</dbReference>
<gene>
    <name evidence="12" type="ORF">CAEBREN_22845</name>
</gene>
<evidence type="ECO:0000256" key="4">
    <source>
        <dbReference type="ARBA" id="ARBA00048490"/>
    </source>
</evidence>
<evidence type="ECO:0000256" key="1">
    <source>
        <dbReference type="ARBA" id="ARBA00039121"/>
    </source>
</evidence>
<dbReference type="InterPro" id="IPR051556">
    <property type="entry name" value="N-term/lysine_N-AcTrnsfr"/>
</dbReference>
<dbReference type="GO" id="GO:0120518">
    <property type="term" value="F:protein N-terminal-methionine acetyltransferase activity"/>
    <property type="evidence" value="ECO:0007669"/>
    <property type="project" value="UniProtKB-EC"/>
</dbReference>
<dbReference type="HOGENOM" id="CLU_013985_5_3_1"/>
<proteinExistence type="predicted"/>
<comment type="catalytic activity">
    <reaction evidence="2">
        <text>N-terminal L-methionyl-L-seryl-[protein] + acetyl-CoA = N-terminal N(alpha)-acetyl-L-methionyl-L-seryl-[protein] + CoA + H(+)</text>
        <dbReference type="Rhea" id="RHEA:50568"/>
        <dbReference type="Rhea" id="RHEA-COMP:12728"/>
        <dbReference type="Rhea" id="RHEA-COMP:12729"/>
        <dbReference type="ChEBI" id="CHEBI:15378"/>
        <dbReference type="ChEBI" id="CHEBI:57287"/>
        <dbReference type="ChEBI" id="CHEBI:57288"/>
        <dbReference type="ChEBI" id="CHEBI:133400"/>
        <dbReference type="ChEBI" id="CHEBI:133401"/>
        <dbReference type="EC" id="2.3.1.258"/>
    </reaction>
</comment>
<dbReference type="CDD" id="cd04301">
    <property type="entry name" value="NAT_SF"/>
    <property type="match status" value="1"/>
</dbReference>
<evidence type="ECO:0000259" key="11">
    <source>
        <dbReference type="PROSITE" id="PS51186"/>
    </source>
</evidence>
<evidence type="ECO:0000256" key="6">
    <source>
        <dbReference type="ARBA" id="ARBA00048799"/>
    </source>
</evidence>
<dbReference type="Gene3D" id="3.40.630.30">
    <property type="match status" value="1"/>
</dbReference>
<evidence type="ECO:0000256" key="10">
    <source>
        <dbReference type="SAM" id="MobiDB-lite"/>
    </source>
</evidence>
<dbReference type="PROSITE" id="PS51186">
    <property type="entry name" value="GNAT"/>
    <property type="match status" value="1"/>
</dbReference>
<comment type="catalytic activity">
    <reaction evidence="7">
        <text>N-terminal L-methionyl-L-alanyl-[protein] + acetyl-CoA = N-terminal N(alpha)-acetyl-L-methionyl-L-alanyl-[protein] + CoA + H(+)</text>
        <dbReference type="Rhea" id="RHEA:50564"/>
        <dbReference type="Rhea" id="RHEA-COMP:12726"/>
        <dbReference type="Rhea" id="RHEA-COMP:12727"/>
        <dbReference type="ChEBI" id="CHEBI:15378"/>
        <dbReference type="ChEBI" id="CHEBI:57287"/>
        <dbReference type="ChEBI" id="CHEBI:57288"/>
        <dbReference type="ChEBI" id="CHEBI:133398"/>
        <dbReference type="ChEBI" id="CHEBI:133399"/>
        <dbReference type="EC" id="2.3.1.258"/>
    </reaction>
</comment>
<comment type="catalytic activity">
    <reaction evidence="9">
        <text>N-terminal L-methionyl-L-threonyl-[protein] + acetyl-CoA = N-terminal N(alpha)-acetyl-L-methionyl-L-threonyl-[protein] + CoA + H(+)</text>
        <dbReference type="Rhea" id="RHEA:50576"/>
        <dbReference type="Rhea" id="RHEA-COMP:12732"/>
        <dbReference type="Rhea" id="RHEA-COMP:12733"/>
        <dbReference type="ChEBI" id="CHEBI:15378"/>
        <dbReference type="ChEBI" id="CHEBI:57287"/>
        <dbReference type="ChEBI" id="CHEBI:57288"/>
        <dbReference type="ChEBI" id="CHEBI:133404"/>
        <dbReference type="ChEBI" id="CHEBI:133405"/>
        <dbReference type="EC" id="2.3.1.258"/>
    </reaction>
</comment>
<dbReference type="GO" id="GO:0031415">
    <property type="term" value="C:NatA complex"/>
    <property type="evidence" value="ECO:0007669"/>
    <property type="project" value="TreeGrafter"/>
</dbReference>
<evidence type="ECO:0000256" key="2">
    <source>
        <dbReference type="ARBA" id="ARBA00048251"/>
    </source>
</evidence>
<dbReference type="InterPro" id="IPR016181">
    <property type="entry name" value="Acyl_CoA_acyltransferase"/>
</dbReference>
<name>G0MPH6_CAEBE</name>
<dbReference type="Pfam" id="PF00583">
    <property type="entry name" value="Acetyltransf_1"/>
    <property type="match status" value="1"/>
</dbReference>
<protein>
    <recommendedName>
        <fullName evidence="1">N-terminal methionine N(alpha)-acetyltransferase NatE</fullName>
        <ecNumber evidence="1">2.3.1.258</ecNumber>
    </recommendedName>
</protein>
<evidence type="ECO:0000256" key="3">
    <source>
        <dbReference type="ARBA" id="ARBA00048335"/>
    </source>
</evidence>
<organism evidence="13">
    <name type="scientific">Caenorhabditis brenneri</name>
    <name type="common">Nematode worm</name>
    <dbReference type="NCBI Taxonomy" id="135651"/>
    <lineage>
        <taxon>Eukaryota</taxon>
        <taxon>Metazoa</taxon>
        <taxon>Ecdysozoa</taxon>
        <taxon>Nematoda</taxon>
        <taxon>Chromadorea</taxon>
        <taxon>Rhabditida</taxon>
        <taxon>Rhabditina</taxon>
        <taxon>Rhabditomorpha</taxon>
        <taxon>Rhabditoidea</taxon>
        <taxon>Rhabditidae</taxon>
        <taxon>Peloderinae</taxon>
        <taxon>Caenorhabditis</taxon>
    </lineage>
</organism>
<comment type="catalytic activity">
    <reaction evidence="4">
        <text>N-terminal L-methionyl-L-phenylalanyl-[protein] + acetyl-CoA = N-terminal N(alpha)-acetyl-L-methionyl-L-phenylalanyl-[protein] + CoA + H(+)</text>
        <dbReference type="Rhea" id="RHEA:50528"/>
        <dbReference type="Rhea" id="RHEA-COMP:12715"/>
        <dbReference type="Rhea" id="RHEA-COMP:12716"/>
        <dbReference type="ChEBI" id="CHEBI:15378"/>
        <dbReference type="ChEBI" id="CHEBI:57287"/>
        <dbReference type="ChEBI" id="CHEBI:57288"/>
        <dbReference type="ChEBI" id="CHEBI:133382"/>
        <dbReference type="ChEBI" id="CHEBI:133383"/>
        <dbReference type="EC" id="2.3.1.258"/>
    </reaction>
</comment>
<accession>G0MPH6</accession>
<keyword evidence="13" id="KW-1185">Reference proteome</keyword>
<evidence type="ECO:0000256" key="9">
    <source>
        <dbReference type="ARBA" id="ARBA00049454"/>
    </source>
</evidence>
<reference evidence="13" key="1">
    <citation type="submission" date="2011-07" db="EMBL/GenBank/DDBJ databases">
        <authorList>
            <consortium name="Caenorhabditis brenneri Sequencing and Analysis Consortium"/>
            <person name="Wilson R.K."/>
        </authorList>
    </citation>
    <scope>NUCLEOTIDE SEQUENCE [LARGE SCALE GENOMIC DNA]</scope>
    <source>
        <strain evidence="13">PB2801</strain>
    </source>
</reference>
<dbReference type="AlphaFoldDB" id="G0MPH6"/>
<sequence length="171" mass="19664">MEEEEVTDLTQTSTEESTEDSIDLKLERVTTENLKSVRILVTSIFPVSYSDKFYQECTENELTGVVIRHGEAIAIVAVKPESLECGPVLYIRSFGVHPRYRESGIGSFLMDFVAEKCKLLNLKHVMLHVQTSNKKAIGFYKKRGFNIENLVPKYYQRCDPPDAYIMRKEFL</sequence>
<comment type="catalytic activity">
    <reaction evidence="3">
        <text>N-terminal L-methionyl-L-tyrosyl-[protein] + acetyl-CoA = N-terminal N(alpha)-acetyl-L-methionyl-L-tyrosyl-[protein] + CoA + H(+)</text>
        <dbReference type="Rhea" id="RHEA:50532"/>
        <dbReference type="Rhea" id="RHEA-COMP:12717"/>
        <dbReference type="Rhea" id="RHEA-COMP:12718"/>
        <dbReference type="ChEBI" id="CHEBI:15378"/>
        <dbReference type="ChEBI" id="CHEBI:57287"/>
        <dbReference type="ChEBI" id="CHEBI:57288"/>
        <dbReference type="ChEBI" id="CHEBI:133384"/>
        <dbReference type="ChEBI" id="CHEBI:133385"/>
        <dbReference type="EC" id="2.3.1.258"/>
    </reaction>
</comment>
<dbReference type="SUPFAM" id="SSF55729">
    <property type="entry name" value="Acyl-CoA N-acyltransferases (Nat)"/>
    <property type="match status" value="1"/>
</dbReference>
<dbReference type="OMA" id="EYAGAIC"/>
<feature type="domain" description="N-acetyltransferase" evidence="11">
    <location>
        <begin position="24"/>
        <end position="171"/>
    </location>
</feature>
<dbReference type="FunCoup" id="G0MPH6">
    <property type="interactions" value="1"/>
</dbReference>
<dbReference type="PANTHER" id="PTHR42919">
    <property type="entry name" value="N-ALPHA-ACETYLTRANSFERASE"/>
    <property type="match status" value="1"/>
</dbReference>
<comment type="catalytic activity">
    <reaction evidence="6">
        <text>N-terminal L-methionyl-L-valyl-[protein] + acetyl-CoA = N-terminal N(alpha)-acetyl-L-methionyl-L-valyl-[protein] + CoA + H(+)</text>
        <dbReference type="Rhea" id="RHEA:50572"/>
        <dbReference type="Rhea" id="RHEA-COMP:12730"/>
        <dbReference type="Rhea" id="RHEA-COMP:12731"/>
        <dbReference type="ChEBI" id="CHEBI:15378"/>
        <dbReference type="ChEBI" id="CHEBI:57287"/>
        <dbReference type="ChEBI" id="CHEBI:57288"/>
        <dbReference type="ChEBI" id="CHEBI:133402"/>
        <dbReference type="ChEBI" id="CHEBI:133403"/>
        <dbReference type="EC" id="2.3.1.258"/>
    </reaction>
</comment>
<dbReference type="EC" id="2.3.1.258" evidence="1"/>
<dbReference type="STRING" id="135651.G0MPH6"/>
<dbReference type="eggNOG" id="KOG3138">
    <property type="taxonomic scope" value="Eukaryota"/>
</dbReference>
<dbReference type="Proteomes" id="UP000008068">
    <property type="component" value="Unassembled WGS sequence"/>
</dbReference>
<evidence type="ECO:0000313" key="13">
    <source>
        <dbReference type="Proteomes" id="UP000008068"/>
    </source>
</evidence>
<evidence type="ECO:0000256" key="5">
    <source>
        <dbReference type="ARBA" id="ARBA00048618"/>
    </source>
</evidence>
<dbReference type="OrthoDB" id="47374at2759"/>